<keyword evidence="1 2" id="KW-0129">CBS domain</keyword>
<evidence type="ECO:0000313" key="4">
    <source>
        <dbReference type="EMBL" id="KWW22572.1"/>
    </source>
</evidence>
<dbReference type="RefSeq" id="WP_061140321.1">
    <property type="nucleotide sequence ID" value="NZ_LNNH01000003.1"/>
</dbReference>
<dbReference type="PROSITE" id="PS51371">
    <property type="entry name" value="CBS"/>
    <property type="match status" value="2"/>
</dbReference>
<dbReference type="Gene3D" id="3.10.580.10">
    <property type="entry name" value="CBS-domain"/>
    <property type="match status" value="1"/>
</dbReference>
<feature type="domain" description="CBS" evidence="3">
    <location>
        <begin position="72"/>
        <end position="131"/>
    </location>
</feature>
<dbReference type="PANTHER" id="PTHR43080:SF2">
    <property type="entry name" value="CBS DOMAIN-CONTAINING PROTEIN"/>
    <property type="match status" value="1"/>
</dbReference>
<gene>
    <name evidence="4" type="ORF">AS888_12125</name>
</gene>
<evidence type="ECO:0000256" key="2">
    <source>
        <dbReference type="PROSITE-ProRule" id="PRU00703"/>
    </source>
</evidence>
<dbReference type="Pfam" id="PF00571">
    <property type="entry name" value="CBS"/>
    <property type="match status" value="2"/>
</dbReference>
<dbReference type="EMBL" id="LNNH01000003">
    <property type="protein sequence ID" value="KWW22572.1"/>
    <property type="molecule type" value="Genomic_DNA"/>
</dbReference>
<dbReference type="PANTHER" id="PTHR43080">
    <property type="entry name" value="CBS DOMAIN-CONTAINING PROTEIN CBSX3, MITOCHONDRIAL"/>
    <property type="match status" value="1"/>
</dbReference>
<proteinExistence type="predicted"/>
<reference evidence="4 5" key="1">
    <citation type="submission" date="2015-11" db="EMBL/GenBank/DDBJ databases">
        <title>Genome Sequence of Bacillus simplex strain VanAntwerpen2.</title>
        <authorList>
            <person name="Couger M.B."/>
        </authorList>
    </citation>
    <scope>NUCLEOTIDE SEQUENCE [LARGE SCALE GENOMIC DNA]</scope>
    <source>
        <strain evidence="4 5">VanAntwerpen02</strain>
    </source>
</reference>
<dbReference type="InterPro" id="IPR046342">
    <property type="entry name" value="CBS_dom_sf"/>
</dbReference>
<name>A0A120GRA8_9BACI</name>
<protein>
    <submittedName>
        <fullName evidence="4">Inosine-5'-monophosphate dehydrogenase</fullName>
    </submittedName>
</protein>
<evidence type="ECO:0000313" key="5">
    <source>
        <dbReference type="Proteomes" id="UP000064189"/>
    </source>
</evidence>
<dbReference type="SUPFAM" id="SSF54631">
    <property type="entry name" value="CBS-domain pair"/>
    <property type="match status" value="1"/>
</dbReference>
<evidence type="ECO:0000256" key="1">
    <source>
        <dbReference type="ARBA" id="ARBA00023122"/>
    </source>
</evidence>
<accession>A0A120GRA8</accession>
<dbReference type="AlphaFoldDB" id="A0A120GRA8"/>
<dbReference type="Proteomes" id="UP000064189">
    <property type="component" value="Unassembled WGS sequence"/>
</dbReference>
<comment type="caution">
    <text evidence="4">The sequence shown here is derived from an EMBL/GenBank/DDBJ whole genome shotgun (WGS) entry which is preliminary data.</text>
</comment>
<sequence length="143" mass="15555">MTTLRDIMSTDVDFCTVEDNIYEAAVKMKDHDVGIIPVLDSGQLVGVITDRDIVLRCVAGKKPNSTRITDVISTHLITGTPDMSVDEAEELMGNEQIRRLPIVENGKLLGIVALGDLAIHKQTSSEAGIALSSISEDRDQIQH</sequence>
<evidence type="ECO:0000259" key="3">
    <source>
        <dbReference type="PROSITE" id="PS51371"/>
    </source>
</evidence>
<dbReference type="SMART" id="SM00116">
    <property type="entry name" value="CBS"/>
    <property type="match status" value="2"/>
</dbReference>
<dbReference type="InterPro" id="IPR051257">
    <property type="entry name" value="Diverse_CBS-Domain"/>
</dbReference>
<feature type="domain" description="CBS" evidence="3">
    <location>
        <begin position="8"/>
        <end position="66"/>
    </location>
</feature>
<dbReference type="InterPro" id="IPR000644">
    <property type="entry name" value="CBS_dom"/>
</dbReference>
<organism evidence="4 5">
    <name type="scientific">Peribacillus simplex</name>
    <dbReference type="NCBI Taxonomy" id="1478"/>
    <lineage>
        <taxon>Bacteria</taxon>
        <taxon>Bacillati</taxon>
        <taxon>Bacillota</taxon>
        <taxon>Bacilli</taxon>
        <taxon>Bacillales</taxon>
        <taxon>Bacillaceae</taxon>
        <taxon>Peribacillus</taxon>
    </lineage>
</organism>
<dbReference type="CDD" id="cd04622">
    <property type="entry name" value="CBS_pair_HRP1_like"/>
    <property type="match status" value="1"/>
</dbReference>
<keyword evidence="5" id="KW-1185">Reference proteome</keyword>